<name>A0AAV4EZ51_9GAST</name>
<reference evidence="2 3" key="1">
    <citation type="journal article" date="2021" name="Elife">
        <title>Chloroplast acquisition without the gene transfer in kleptoplastic sea slugs, Plakobranchus ocellatus.</title>
        <authorList>
            <person name="Maeda T."/>
            <person name="Takahashi S."/>
            <person name="Yoshida T."/>
            <person name="Shimamura S."/>
            <person name="Takaki Y."/>
            <person name="Nagai Y."/>
            <person name="Toyoda A."/>
            <person name="Suzuki Y."/>
            <person name="Arimoto A."/>
            <person name="Ishii H."/>
            <person name="Satoh N."/>
            <person name="Nishiyama T."/>
            <person name="Hasebe M."/>
            <person name="Maruyama T."/>
            <person name="Minagawa J."/>
            <person name="Obokata J."/>
            <person name="Shigenobu S."/>
        </authorList>
    </citation>
    <scope>NUCLEOTIDE SEQUENCE [LARGE SCALE GENOMIC DNA]</scope>
</reference>
<sequence>MMMMMVAVVAMVLLVLVLPLLRLLLVVMIFVVVKIMVIRSGVDTETVRRLQYGTRVVGEGFYGECFQQSGRSPRQQRSVKATSEIGQADSADLHGCLEPPASSVFSDLSRD</sequence>
<organism evidence="2 3">
    <name type="scientific">Elysia marginata</name>
    <dbReference type="NCBI Taxonomy" id="1093978"/>
    <lineage>
        <taxon>Eukaryota</taxon>
        <taxon>Metazoa</taxon>
        <taxon>Spiralia</taxon>
        <taxon>Lophotrochozoa</taxon>
        <taxon>Mollusca</taxon>
        <taxon>Gastropoda</taxon>
        <taxon>Heterobranchia</taxon>
        <taxon>Euthyneura</taxon>
        <taxon>Panpulmonata</taxon>
        <taxon>Sacoglossa</taxon>
        <taxon>Placobranchoidea</taxon>
        <taxon>Plakobranchidae</taxon>
        <taxon>Elysia</taxon>
    </lineage>
</organism>
<evidence type="ECO:0000256" key="1">
    <source>
        <dbReference type="SAM" id="MobiDB-lite"/>
    </source>
</evidence>
<protein>
    <recommendedName>
        <fullName evidence="4">Secreted protein</fullName>
    </recommendedName>
</protein>
<gene>
    <name evidence="2" type="ORF">ElyMa_003680200</name>
</gene>
<comment type="caution">
    <text evidence="2">The sequence shown here is derived from an EMBL/GenBank/DDBJ whole genome shotgun (WGS) entry which is preliminary data.</text>
</comment>
<feature type="region of interest" description="Disordered" evidence="1">
    <location>
        <begin position="90"/>
        <end position="111"/>
    </location>
</feature>
<keyword evidence="3" id="KW-1185">Reference proteome</keyword>
<evidence type="ECO:0008006" key="4">
    <source>
        <dbReference type="Google" id="ProtNLM"/>
    </source>
</evidence>
<accession>A0AAV4EZ51</accession>
<evidence type="ECO:0000313" key="3">
    <source>
        <dbReference type="Proteomes" id="UP000762676"/>
    </source>
</evidence>
<dbReference type="EMBL" id="BMAT01007527">
    <property type="protein sequence ID" value="GFR66314.1"/>
    <property type="molecule type" value="Genomic_DNA"/>
</dbReference>
<evidence type="ECO:0000313" key="2">
    <source>
        <dbReference type="EMBL" id="GFR66314.1"/>
    </source>
</evidence>
<proteinExistence type="predicted"/>
<dbReference type="AlphaFoldDB" id="A0AAV4EZ51"/>
<dbReference type="Proteomes" id="UP000762676">
    <property type="component" value="Unassembled WGS sequence"/>
</dbReference>